<organism evidence="5">
    <name type="scientific">Anisakis simplex</name>
    <name type="common">Herring worm</name>
    <dbReference type="NCBI Taxonomy" id="6269"/>
    <lineage>
        <taxon>Eukaryota</taxon>
        <taxon>Metazoa</taxon>
        <taxon>Ecdysozoa</taxon>
        <taxon>Nematoda</taxon>
        <taxon>Chromadorea</taxon>
        <taxon>Rhabditida</taxon>
        <taxon>Spirurina</taxon>
        <taxon>Ascaridomorpha</taxon>
        <taxon>Ascaridoidea</taxon>
        <taxon>Anisakidae</taxon>
        <taxon>Anisakis</taxon>
        <taxon>Anisakis simplex complex</taxon>
    </lineage>
</organism>
<dbReference type="OrthoDB" id="29773at2759"/>
<evidence type="ECO:0000313" key="5">
    <source>
        <dbReference type="WBParaSite" id="ASIM_0001851101-mRNA-1"/>
    </source>
</evidence>
<feature type="transmembrane region" description="Helical" evidence="2">
    <location>
        <begin position="133"/>
        <end position="151"/>
    </location>
</feature>
<dbReference type="WBParaSite" id="ASIM_0001851101-mRNA-1">
    <property type="protein sequence ID" value="ASIM_0001851101-mRNA-1"/>
    <property type="gene ID" value="ASIM_0001851101"/>
</dbReference>
<dbReference type="GO" id="GO:0016020">
    <property type="term" value="C:membrane"/>
    <property type="evidence" value="ECO:0007669"/>
    <property type="project" value="TreeGrafter"/>
</dbReference>
<name>A0A0M3KC12_ANISI</name>
<feature type="compositionally biased region" description="Polar residues" evidence="1">
    <location>
        <begin position="27"/>
        <end position="37"/>
    </location>
</feature>
<feature type="transmembrane region" description="Helical" evidence="2">
    <location>
        <begin position="184"/>
        <end position="207"/>
    </location>
</feature>
<keyword evidence="4" id="KW-1185">Reference proteome</keyword>
<reference evidence="5" key="1">
    <citation type="submission" date="2017-02" db="UniProtKB">
        <authorList>
            <consortium name="WormBaseParasite"/>
        </authorList>
    </citation>
    <scope>IDENTIFICATION</scope>
</reference>
<keyword evidence="2" id="KW-0812">Transmembrane</keyword>
<feature type="transmembrane region" description="Helical" evidence="2">
    <location>
        <begin position="75"/>
        <end position="95"/>
    </location>
</feature>
<feature type="region of interest" description="Disordered" evidence="1">
    <location>
        <begin position="1"/>
        <end position="56"/>
    </location>
</feature>
<proteinExistence type="predicted"/>
<dbReference type="PANTHER" id="PTHR13146">
    <property type="match status" value="1"/>
</dbReference>
<evidence type="ECO:0000256" key="1">
    <source>
        <dbReference type="SAM" id="MobiDB-lite"/>
    </source>
</evidence>
<sequence>MPREDDVANTNIGSTSAPALDDEEGSKSPSADATQVSIMEDGKGSSLDEEQDVEANKTRANAPVMTAVDEPPNKIFLTSLAVVFIIAGSLNTIAAKWADTTPIHWFQDCYDGHCYHYINHAEYFIHPFFQADVMFVGEVCCMLAYLVSLMIQRYRWRRRRANHVCTAGCEVCNSECPTIPRFNWFLFAIPAFFDVVATSMQYIGLLVTSVVSYQMLRG</sequence>
<evidence type="ECO:0000313" key="3">
    <source>
        <dbReference type="EMBL" id="VDK62058.1"/>
    </source>
</evidence>
<feature type="compositionally biased region" description="Polar residues" evidence="1">
    <location>
        <begin position="8"/>
        <end position="17"/>
    </location>
</feature>
<accession>A0A0M3KC12</accession>
<keyword evidence="2" id="KW-0472">Membrane</keyword>
<evidence type="ECO:0000256" key="2">
    <source>
        <dbReference type="SAM" id="Phobius"/>
    </source>
</evidence>
<protein>
    <submittedName>
        <fullName evidence="5">Solute carrier family 35 member F6 (inferred by orthology to a human protein)</fullName>
    </submittedName>
</protein>
<keyword evidence="2" id="KW-1133">Transmembrane helix</keyword>
<dbReference type="AlphaFoldDB" id="A0A0M3KC12"/>
<reference evidence="3 4" key="2">
    <citation type="submission" date="2018-11" db="EMBL/GenBank/DDBJ databases">
        <authorList>
            <consortium name="Pathogen Informatics"/>
        </authorList>
    </citation>
    <scope>NUCLEOTIDE SEQUENCE [LARGE SCALE GENOMIC DNA]</scope>
</reference>
<gene>
    <name evidence="3" type="ORF">ASIM_LOCUS17911</name>
</gene>
<evidence type="ECO:0000313" key="4">
    <source>
        <dbReference type="Proteomes" id="UP000267096"/>
    </source>
</evidence>
<dbReference type="Proteomes" id="UP000267096">
    <property type="component" value="Unassembled WGS sequence"/>
</dbReference>
<dbReference type="EMBL" id="UYRR01034742">
    <property type="protein sequence ID" value="VDK62058.1"/>
    <property type="molecule type" value="Genomic_DNA"/>
</dbReference>
<dbReference type="PANTHER" id="PTHR13146:SF0">
    <property type="entry name" value="SOLUTE CARRIER FAMILY 35 MEMBER F6"/>
    <property type="match status" value="1"/>
</dbReference>